<organism evidence="14 15">
    <name type="scientific">Cytophaga hutchinsonii (strain ATCC 33406 / DSM 1761 / CIP 103989 / NBRC 15051 / NCIMB 9469 / D465)</name>
    <dbReference type="NCBI Taxonomy" id="269798"/>
    <lineage>
        <taxon>Bacteria</taxon>
        <taxon>Pseudomonadati</taxon>
        <taxon>Bacteroidota</taxon>
        <taxon>Cytophagia</taxon>
        <taxon>Cytophagales</taxon>
        <taxon>Cytophagaceae</taxon>
        <taxon>Cytophaga</taxon>
    </lineage>
</organism>
<keyword evidence="4 12" id="KW-0812">Transmembrane</keyword>
<keyword evidence="9" id="KW-0443">Lipid metabolism</keyword>
<dbReference type="EMBL" id="CP000383">
    <property type="protein sequence ID" value="ABG58954.1"/>
    <property type="molecule type" value="Genomic_DNA"/>
</dbReference>
<sequence>MIIFAFLVIHWYVSLFFQSVFHHRYSAHGIFTMSKTWEKIFYVGCFIAQGSSYISANAYGKLHRLHHAHTDTPEDPHSPQNSSNALMMMWETRNNYIDVYTGKTPVDERFTKNLPDWPVFEKYAHTFYTRFAWIFLYVLFYVEFATAWWMFLFLPVTILMGSIQGVAVNWWAHKFGYVNCKVNNTSKNILPIDVIFWGESFHNNHHANPQNPNNSIKWFEFDSGYQMMRFLNMMRIIKLKPYYSVL</sequence>
<dbReference type="GO" id="GO:0006633">
    <property type="term" value="P:fatty acid biosynthetic process"/>
    <property type="evidence" value="ECO:0007669"/>
    <property type="project" value="UniProtKB-KW"/>
</dbReference>
<keyword evidence="5" id="KW-0276">Fatty acid metabolism</keyword>
<evidence type="ECO:0000256" key="8">
    <source>
        <dbReference type="ARBA" id="ARBA00023004"/>
    </source>
</evidence>
<comment type="similarity">
    <text evidence="2">Belongs to the fatty acid desaturase type 2 family.</text>
</comment>
<evidence type="ECO:0000256" key="7">
    <source>
        <dbReference type="ARBA" id="ARBA00023002"/>
    </source>
</evidence>
<feature type="transmembrane region" description="Helical" evidence="12">
    <location>
        <begin position="40"/>
        <end position="59"/>
    </location>
</feature>
<evidence type="ECO:0000256" key="4">
    <source>
        <dbReference type="ARBA" id="ARBA00022692"/>
    </source>
</evidence>
<dbReference type="PANTHER" id="PTHR11351:SF31">
    <property type="entry name" value="DESATURASE 1, ISOFORM A-RELATED"/>
    <property type="match status" value="1"/>
</dbReference>
<reference evidence="14 15" key="1">
    <citation type="journal article" date="2007" name="Appl. Environ. Microbiol.">
        <title>Genome sequence of the cellulolytic gliding bacterium Cytophaga hutchinsonii.</title>
        <authorList>
            <person name="Xie G."/>
            <person name="Bruce D.C."/>
            <person name="Challacombe J.F."/>
            <person name="Chertkov O."/>
            <person name="Detter J.C."/>
            <person name="Gilna P."/>
            <person name="Han C.S."/>
            <person name="Lucas S."/>
            <person name="Misra M."/>
            <person name="Myers G.L."/>
            <person name="Richardson P."/>
            <person name="Tapia R."/>
            <person name="Thayer N."/>
            <person name="Thompson L.S."/>
            <person name="Brettin T.S."/>
            <person name="Henrissat B."/>
            <person name="Wilson D.B."/>
            <person name="McBride M.J."/>
        </authorList>
    </citation>
    <scope>NUCLEOTIDE SEQUENCE [LARGE SCALE GENOMIC DNA]</scope>
    <source>
        <strain evidence="15">ATCC 33406 / DSM 1761 / CIP 103989 / NBRC 15051 / NCIMB 9469 / D465</strain>
    </source>
</reference>
<dbReference type="PANTHER" id="PTHR11351">
    <property type="entry name" value="ACYL-COA DESATURASE"/>
    <property type="match status" value="1"/>
</dbReference>
<evidence type="ECO:0000256" key="3">
    <source>
        <dbReference type="ARBA" id="ARBA00022516"/>
    </source>
</evidence>
<evidence type="ECO:0000256" key="12">
    <source>
        <dbReference type="SAM" id="Phobius"/>
    </source>
</evidence>
<feature type="transmembrane region" description="Helical" evidence="12">
    <location>
        <begin position="123"/>
        <end position="142"/>
    </location>
</feature>
<keyword evidence="8" id="KW-0408">Iron</keyword>
<evidence type="ECO:0000256" key="9">
    <source>
        <dbReference type="ARBA" id="ARBA00023098"/>
    </source>
</evidence>
<evidence type="ECO:0000256" key="10">
    <source>
        <dbReference type="ARBA" id="ARBA00023136"/>
    </source>
</evidence>
<name>A0A6N4SRL9_CYTH3</name>
<proteinExistence type="inferred from homology"/>
<keyword evidence="7 14" id="KW-0560">Oxidoreductase</keyword>
<feature type="domain" description="Fatty acid desaturase" evidence="13">
    <location>
        <begin position="5"/>
        <end position="222"/>
    </location>
</feature>
<evidence type="ECO:0000256" key="6">
    <source>
        <dbReference type="ARBA" id="ARBA00022989"/>
    </source>
</evidence>
<dbReference type="InterPro" id="IPR005804">
    <property type="entry name" value="FA_desaturase_dom"/>
</dbReference>
<dbReference type="AlphaFoldDB" id="A0A6N4SRL9"/>
<evidence type="ECO:0000256" key="2">
    <source>
        <dbReference type="ARBA" id="ARBA00008749"/>
    </source>
</evidence>
<evidence type="ECO:0000313" key="14">
    <source>
        <dbReference type="EMBL" id="ABG58954.1"/>
    </source>
</evidence>
<dbReference type="InterPro" id="IPR015876">
    <property type="entry name" value="Acyl-CoA_DS"/>
</dbReference>
<keyword evidence="6 12" id="KW-1133">Transmembrane helix</keyword>
<evidence type="ECO:0000256" key="11">
    <source>
        <dbReference type="ARBA" id="ARBA00023160"/>
    </source>
</evidence>
<keyword evidence="10 12" id="KW-0472">Membrane</keyword>
<accession>A0A6N4SRL9</accession>
<evidence type="ECO:0000313" key="15">
    <source>
        <dbReference type="Proteomes" id="UP000001822"/>
    </source>
</evidence>
<keyword evidence="11" id="KW-0275">Fatty acid biosynthesis</keyword>
<dbReference type="GO" id="GO:0004768">
    <property type="term" value="F:stearoyl-CoA 9-desaturase activity"/>
    <property type="evidence" value="ECO:0007669"/>
    <property type="project" value="UniProtKB-EC"/>
</dbReference>
<dbReference type="EC" id="1.14.19.1" evidence="14"/>
<dbReference type="OrthoDB" id="9768289at2"/>
<comment type="subcellular location">
    <subcellularLocation>
        <location evidence="1">Membrane</location>
        <topology evidence="1">Multi-pass membrane protein</topology>
    </subcellularLocation>
</comment>
<dbReference type="PRINTS" id="PR00075">
    <property type="entry name" value="FACDDSATRASE"/>
</dbReference>
<keyword evidence="15" id="KW-1185">Reference proteome</keyword>
<dbReference type="RefSeq" id="WP_011585071.1">
    <property type="nucleotide sequence ID" value="NC_008255.1"/>
</dbReference>
<keyword evidence="3" id="KW-0444">Lipid biosynthesis</keyword>
<protein>
    <submittedName>
        <fullName evidence="14">Fatty-acid desaturase</fullName>
        <ecNumber evidence="14">1.14.19.1</ecNumber>
    </submittedName>
</protein>
<evidence type="ECO:0000256" key="5">
    <source>
        <dbReference type="ARBA" id="ARBA00022832"/>
    </source>
</evidence>
<dbReference type="KEGG" id="chu:CHU_1686"/>
<dbReference type="GO" id="GO:0016020">
    <property type="term" value="C:membrane"/>
    <property type="evidence" value="ECO:0007669"/>
    <property type="project" value="UniProtKB-SubCell"/>
</dbReference>
<dbReference type="Proteomes" id="UP000001822">
    <property type="component" value="Chromosome"/>
</dbReference>
<gene>
    <name evidence="14" type="ordered locus">CHU_1686</name>
</gene>
<evidence type="ECO:0000256" key="1">
    <source>
        <dbReference type="ARBA" id="ARBA00004141"/>
    </source>
</evidence>
<evidence type="ECO:0000259" key="13">
    <source>
        <dbReference type="Pfam" id="PF00487"/>
    </source>
</evidence>
<dbReference type="Pfam" id="PF00487">
    <property type="entry name" value="FA_desaturase"/>
    <property type="match status" value="1"/>
</dbReference>